<dbReference type="Proteomes" id="UP000595437">
    <property type="component" value="Chromosome 9"/>
</dbReference>
<dbReference type="EMBL" id="CP045898">
    <property type="protein sequence ID" value="QQP40046.1"/>
    <property type="molecule type" value="Genomic_DNA"/>
</dbReference>
<evidence type="ECO:0000313" key="1">
    <source>
        <dbReference type="EMBL" id="QQP40046.1"/>
    </source>
</evidence>
<proteinExistence type="predicted"/>
<accession>A0A7T8JZL4</accession>
<name>A0A7T8JZL4_CALRO</name>
<dbReference type="OrthoDB" id="9981685at2759"/>
<keyword evidence="2" id="KW-1185">Reference proteome</keyword>
<sequence length="54" mass="6009">MVKREANAEAWANKLIAVAEAAWNKIPEKIVRNSSTCVAKRHKALVRAIGEHVE</sequence>
<protein>
    <submittedName>
        <fullName evidence="1">Uncharacterized protein</fullName>
    </submittedName>
</protein>
<evidence type="ECO:0000313" key="2">
    <source>
        <dbReference type="Proteomes" id="UP000595437"/>
    </source>
</evidence>
<gene>
    <name evidence="1" type="ORF">FKW44_013956</name>
</gene>
<reference evidence="2" key="1">
    <citation type="submission" date="2021-01" db="EMBL/GenBank/DDBJ databases">
        <title>Caligus Genome Assembly.</title>
        <authorList>
            <person name="Gallardo-Escarate C."/>
        </authorList>
    </citation>
    <scope>NUCLEOTIDE SEQUENCE [LARGE SCALE GENOMIC DNA]</scope>
</reference>
<dbReference type="AlphaFoldDB" id="A0A7T8JZL4"/>
<organism evidence="1 2">
    <name type="scientific">Caligus rogercresseyi</name>
    <name type="common">Sea louse</name>
    <dbReference type="NCBI Taxonomy" id="217165"/>
    <lineage>
        <taxon>Eukaryota</taxon>
        <taxon>Metazoa</taxon>
        <taxon>Ecdysozoa</taxon>
        <taxon>Arthropoda</taxon>
        <taxon>Crustacea</taxon>
        <taxon>Multicrustacea</taxon>
        <taxon>Hexanauplia</taxon>
        <taxon>Copepoda</taxon>
        <taxon>Siphonostomatoida</taxon>
        <taxon>Caligidae</taxon>
        <taxon>Caligus</taxon>
    </lineage>
</organism>